<dbReference type="GO" id="GO:0009245">
    <property type="term" value="P:lipid A biosynthetic process"/>
    <property type="evidence" value="ECO:0007669"/>
    <property type="project" value="TreeGrafter"/>
</dbReference>
<feature type="transmembrane region" description="Helical" evidence="3">
    <location>
        <begin position="6"/>
        <end position="25"/>
    </location>
</feature>
<evidence type="ECO:0000256" key="1">
    <source>
        <dbReference type="ARBA" id="ARBA00022723"/>
    </source>
</evidence>
<dbReference type="AlphaFoldDB" id="A0A2N2E9C2"/>
<dbReference type="GO" id="GO:0016020">
    <property type="term" value="C:membrane"/>
    <property type="evidence" value="ECO:0007669"/>
    <property type="project" value="GOC"/>
</dbReference>
<evidence type="ECO:0000259" key="4">
    <source>
        <dbReference type="Pfam" id="PF00149"/>
    </source>
</evidence>
<dbReference type="Gene3D" id="3.60.21.10">
    <property type="match status" value="1"/>
</dbReference>
<gene>
    <name evidence="5" type="ORF">CVU82_01895</name>
</gene>
<evidence type="ECO:0000256" key="3">
    <source>
        <dbReference type="SAM" id="Phobius"/>
    </source>
</evidence>
<feature type="transmembrane region" description="Helical" evidence="3">
    <location>
        <begin position="37"/>
        <end position="53"/>
    </location>
</feature>
<dbReference type="GO" id="GO:0008758">
    <property type="term" value="F:UDP-2,3-diacylglucosamine hydrolase activity"/>
    <property type="evidence" value="ECO:0007669"/>
    <property type="project" value="TreeGrafter"/>
</dbReference>
<evidence type="ECO:0000256" key="2">
    <source>
        <dbReference type="ARBA" id="ARBA00022801"/>
    </source>
</evidence>
<evidence type="ECO:0000313" key="6">
    <source>
        <dbReference type="Proteomes" id="UP000233517"/>
    </source>
</evidence>
<sequence>MTRILISFIYYGFYLIFPLLFLLIYRTYKKRKVQLEIIVLMLISFVFIWARFVEPNFLITKNYNLNIQNNSQNTLKVVVFSDIHLGAYNDTVLLKRAIKKINKAKPDLVLIPGDFVYFANKENLVENFSVLKDLKMPKIAILGNHDYGKNENNMSKLISSSLESAGVLVIDNKIKILEIKNKNIEIVGLGDLWVGNPDYSILKPSEFEDKIDLTILLTHNPDSIYELKKDSSEIKDINLMVSGHTHAGQMRIPFLYKHVIPSSHGFDKEFYTIDGINLFVTPGIGNVVLPLRIFDFPEISVLNIGF</sequence>
<dbReference type="InterPro" id="IPR051158">
    <property type="entry name" value="Metallophosphoesterase_sf"/>
</dbReference>
<dbReference type="PANTHER" id="PTHR31302:SF31">
    <property type="entry name" value="PHOSPHODIESTERASE YAEI"/>
    <property type="match status" value="1"/>
</dbReference>
<keyword evidence="3" id="KW-0472">Membrane</keyword>
<keyword evidence="2" id="KW-0378">Hydrolase</keyword>
<dbReference type="InterPro" id="IPR004843">
    <property type="entry name" value="Calcineurin-like_PHP"/>
</dbReference>
<dbReference type="Pfam" id="PF00149">
    <property type="entry name" value="Metallophos"/>
    <property type="match status" value="1"/>
</dbReference>
<dbReference type="Proteomes" id="UP000233517">
    <property type="component" value="Unassembled WGS sequence"/>
</dbReference>
<dbReference type="InterPro" id="IPR029052">
    <property type="entry name" value="Metallo-depent_PP-like"/>
</dbReference>
<comment type="caution">
    <text evidence="5">The sequence shown here is derived from an EMBL/GenBank/DDBJ whole genome shotgun (WGS) entry which is preliminary data.</text>
</comment>
<keyword evidence="1" id="KW-0479">Metal-binding</keyword>
<dbReference type="EMBL" id="PHAI01000002">
    <property type="protein sequence ID" value="PKM91330.1"/>
    <property type="molecule type" value="Genomic_DNA"/>
</dbReference>
<reference evidence="5 6" key="1">
    <citation type="journal article" date="2017" name="ISME J.">
        <title>Potential for microbial H2 and metal transformations associated with novel bacteria and archaea in deep terrestrial subsurface sediments.</title>
        <authorList>
            <person name="Hernsdorf A.W."/>
            <person name="Amano Y."/>
            <person name="Miyakawa K."/>
            <person name="Ise K."/>
            <person name="Suzuki Y."/>
            <person name="Anantharaman K."/>
            <person name="Probst A."/>
            <person name="Burstein D."/>
            <person name="Thomas B.C."/>
            <person name="Banfield J.F."/>
        </authorList>
    </citation>
    <scope>NUCLEOTIDE SEQUENCE [LARGE SCALE GENOMIC DNA]</scope>
    <source>
        <strain evidence="5">HGW-Falkowbacteria-1</strain>
    </source>
</reference>
<feature type="domain" description="Calcineurin-like phosphoesterase" evidence="4">
    <location>
        <begin position="75"/>
        <end position="247"/>
    </location>
</feature>
<protein>
    <recommendedName>
        <fullName evidence="4">Calcineurin-like phosphoesterase domain-containing protein</fullName>
    </recommendedName>
</protein>
<accession>A0A2N2E9C2</accession>
<dbReference type="GO" id="GO:0046872">
    <property type="term" value="F:metal ion binding"/>
    <property type="evidence" value="ECO:0007669"/>
    <property type="project" value="UniProtKB-KW"/>
</dbReference>
<organism evidence="5 6">
    <name type="scientific">Candidatus Falkowbacteria bacterium HGW-Falkowbacteria-1</name>
    <dbReference type="NCBI Taxonomy" id="2013768"/>
    <lineage>
        <taxon>Bacteria</taxon>
        <taxon>Candidatus Falkowiibacteriota</taxon>
    </lineage>
</organism>
<dbReference type="PANTHER" id="PTHR31302">
    <property type="entry name" value="TRANSMEMBRANE PROTEIN WITH METALLOPHOSPHOESTERASE DOMAIN-RELATED"/>
    <property type="match status" value="1"/>
</dbReference>
<keyword evidence="3" id="KW-1133">Transmembrane helix</keyword>
<keyword evidence="3" id="KW-0812">Transmembrane</keyword>
<dbReference type="SUPFAM" id="SSF56300">
    <property type="entry name" value="Metallo-dependent phosphatases"/>
    <property type="match status" value="1"/>
</dbReference>
<evidence type="ECO:0000313" key="5">
    <source>
        <dbReference type="EMBL" id="PKM91330.1"/>
    </source>
</evidence>
<proteinExistence type="predicted"/>
<name>A0A2N2E9C2_9BACT</name>